<dbReference type="GO" id="GO:0032993">
    <property type="term" value="C:protein-DNA complex"/>
    <property type="evidence" value="ECO:0007669"/>
    <property type="project" value="TreeGrafter"/>
</dbReference>
<dbReference type="GO" id="GO:0043916">
    <property type="term" value="F:DNA-7-methylguanine glycosylase activity"/>
    <property type="evidence" value="ECO:0007669"/>
    <property type="project" value="TreeGrafter"/>
</dbReference>
<evidence type="ECO:0000256" key="4">
    <source>
        <dbReference type="ARBA" id="ARBA00023204"/>
    </source>
</evidence>
<name>A0A933NY91_9HYPH</name>
<dbReference type="Gene3D" id="1.10.340.30">
    <property type="entry name" value="Hypothetical protein, domain 2"/>
    <property type="match status" value="1"/>
</dbReference>
<dbReference type="SMART" id="SM00478">
    <property type="entry name" value="ENDO3c"/>
    <property type="match status" value="1"/>
</dbReference>
<dbReference type="GO" id="GO:0006307">
    <property type="term" value="P:DNA alkylation repair"/>
    <property type="evidence" value="ECO:0007669"/>
    <property type="project" value="TreeGrafter"/>
</dbReference>
<evidence type="ECO:0000313" key="7">
    <source>
        <dbReference type="Proteomes" id="UP000782610"/>
    </source>
</evidence>
<organism evidence="6 7">
    <name type="scientific">Devosia nanyangense</name>
    <dbReference type="NCBI Taxonomy" id="1228055"/>
    <lineage>
        <taxon>Bacteria</taxon>
        <taxon>Pseudomonadati</taxon>
        <taxon>Pseudomonadota</taxon>
        <taxon>Alphaproteobacteria</taxon>
        <taxon>Hyphomicrobiales</taxon>
        <taxon>Devosiaceae</taxon>
        <taxon>Devosia</taxon>
    </lineage>
</organism>
<protein>
    <recommendedName>
        <fullName evidence="2">DNA-3-methyladenine glycosylase II</fullName>
        <ecNumber evidence="2">3.2.2.21</ecNumber>
    </recommendedName>
</protein>
<dbReference type="SUPFAM" id="SSF48150">
    <property type="entry name" value="DNA-glycosylase"/>
    <property type="match status" value="1"/>
</dbReference>
<dbReference type="InterPro" id="IPR051912">
    <property type="entry name" value="Alkylbase_DNA_Glycosylase/TA"/>
</dbReference>
<sequence>MPPKPLTSRLDSAQALARQLEALLRRDRRLRAIARTAGPFDIRLTPGGFPGLVRVICGQQLSVASARAIWSRFAMLEGALEPEGYLGLDEAAVRGVGFSAGKYRTVRTIAEAAVSGALDFAALDDVSADEAVALLTAHKGIGPWTAEIYLMFCVGHPDIFPAGDLALQKAVGHALGMESFPTARELVEIAAPWAPYRHAAALLFWRYYATVLRKSEGIAL</sequence>
<evidence type="ECO:0000259" key="5">
    <source>
        <dbReference type="SMART" id="SM00478"/>
    </source>
</evidence>
<dbReference type="Pfam" id="PF00730">
    <property type="entry name" value="HhH-GPD"/>
    <property type="match status" value="1"/>
</dbReference>
<feature type="domain" description="HhH-GPD" evidence="5">
    <location>
        <begin position="57"/>
        <end position="208"/>
    </location>
</feature>
<reference evidence="6" key="1">
    <citation type="submission" date="2020-07" db="EMBL/GenBank/DDBJ databases">
        <title>Huge and variable diversity of episymbiotic CPR bacteria and DPANN archaea in groundwater ecosystems.</title>
        <authorList>
            <person name="He C.Y."/>
            <person name="Keren R."/>
            <person name="Whittaker M."/>
            <person name="Farag I.F."/>
            <person name="Doudna J."/>
            <person name="Cate J.H.D."/>
            <person name="Banfield J.F."/>
        </authorList>
    </citation>
    <scope>NUCLEOTIDE SEQUENCE</scope>
    <source>
        <strain evidence="6">NC_groundwater_1586_Pr3_B-0.1um_66_15</strain>
    </source>
</reference>
<dbReference type="PANTHER" id="PTHR43003">
    <property type="entry name" value="DNA-3-METHYLADENINE GLYCOSYLASE"/>
    <property type="match status" value="1"/>
</dbReference>
<keyword evidence="4" id="KW-0234">DNA repair</keyword>
<evidence type="ECO:0000256" key="1">
    <source>
        <dbReference type="ARBA" id="ARBA00000086"/>
    </source>
</evidence>
<evidence type="ECO:0000256" key="2">
    <source>
        <dbReference type="ARBA" id="ARBA00012000"/>
    </source>
</evidence>
<dbReference type="CDD" id="cd00056">
    <property type="entry name" value="ENDO3c"/>
    <property type="match status" value="1"/>
</dbReference>
<dbReference type="Proteomes" id="UP000782610">
    <property type="component" value="Unassembled WGS sequence"/>
</dbReference>
<dbReference type="GO" id="GO:0032131">
    <property type="term" value="F:alkylated DNA binding"/>
    <property type="evidence" value="ECO:0007669"/>
    <property type="project" value="TreeGrafter"/>
</dbReference>
<dbReference type="AlphaFoldDB" id="A0A933NY91"/>
<dbReference type="InterPro" id="IPR003265">
    <property type="entry name" value="HhH-GPD_domain"/>
</dbReference>
<dbReference type="EMBL" id="JACRAF010000061">
    <property type="protein sequence ID" value="MBI4923734.1"/>
    <property type="molecule type" value="Genomic_DNA"/>
</dbReference>
<comment type="caution">
    <text evidence="6">The sequence shown here is derived from an EMBL/GenBank/DDBJ whole genome shotgun (WGS) entry which is preliminary data.</text>
</comment>
<dbReference type="GO" id="GO:0006285">
    <property type="term" value="P:base-excision repair, AP site formation"/>
    <property type="evidence" value="ECO:0007669"/>
    <property type="project" value="TreeGrafter"/>
</dbReference>
<evidence type="ECO:0000256" key="3">
    <source>
        <dbReference type="ARBA" id="ARBA00022763"/>
    </source>
</evidence>
<dbReference type="PANTHER" id="PTHR43003:SF5">
    <property type="entry name" value="DNA-3-METHYLADENINE GLYCOSYLASE"/>
    <property type="match status" value="1"/>
</dbReference>
<keyword evidence="3" id="KW-0227">DNA damage</keyword>
<proteinExistence type="predicted"/>
<dbReference type="GO" id="GO:0005737">
    <property type="term" value="C:cytoplasm"/>
    <property type="evidence" value="ECO:0007669"/>
    <property type="project" value="TreeGrafter"/>
</dbReference>
<dbReference type="GO" id="GO:0008725">
    <property type="term" value="F:DNA-3-methyladenine glycosylase activity"/>
    <property type="evidence" value="ECO:0007669"/>
    <property type="project" value="TreeGrafter"/>
</dbReference>
<dbReference type="EC" id="3.2.2.21" evidence="2"/>
<dbReference type="InterPro" id="IPR011257">
    <property type="entry name" value="DNA_glycosylase"/>
</dbReference>
<dbReference type="Gene3D" id="1.10.1670.40">
    <property type="match status" value="1"/>
</dbReference>
<evidence type="ECO:0000313" key="6">
    <source>
        <dbReference type="EMBL" id="MBI4923734.1"/>
    </source>
</evidence>
<accession>A0A933NY91</accession>
<gene>
    <name evidence="6" type="ORF">HY834_18505</name>
</gene>
<comment type="catalytic activity">
    <reaction evidence="1">
        <text>Hydrolysis of alkylated DNA, releasing 3-methyladenine, 3-methylguanine, 7-methylguanine and 7-methyladenine.</text>
        <dbReference type="EC" id="3.2.2.21"/>
    </reaction>
</comment>